<reference evidence="3" key="1">
    <citation type="journal article" date="2020" name="mSystems">
        <title>Genome- and Community-Level Interaction Insights into Carbon Utilization and Element Cycling Functions of Hydrothermarchaeota in Hydrothermal Sediment.</title>
        <authorList>
            <person name="Zhou Z."/>
            <person name="Liu Y."/>
            <person name="Xu W."/>
            <person name="Pan J."/>
            <person name="Luo Z.H."/>
            <person name="Li M."/>
        </authorList>
    </citation>
    <scope>NUCLEOTIDE SEQUENCE [LARGE SCALE GENOMIC DNA]</scope>
    <source>
        <strain evidence="3">HyVt-633</strain>
    </source>
</reference>
<dbReference type="InterPro" id="IPR009207">
    <property type="entry name" value="SET7_MeTrfase"/>
</dbReference>
<evidence type="ECO:0000256" key="1">
    <source>
        <dbReference type="SAM" id="SignalP"/>
    </source>
</evidence>
<gene>
    <name evidence="3" type="ORF">ENL07_11610</name>
</gene>
<dbReference type="PROSITE" id="PS50280">
    <property type="entry name" value="SET"/>
    <property type="match status" value="1"/>
</dbReference>
<dbReference type="InterPro" id="IPR001214">
    <property type="entry name" value="SET_dom"/>
</dbReference>
<feature type="domain" description="SET" evidence="2">
    <location>
        <begin position="37"/>
        <end position="143"/>
    </location>
</feature>
<evidence type="ECO:0000259" key="2">
    <source>
        <dbReference type="PROSITE" id="PS50280"/>
    </source>
</evidence>
<dbReference type="Pfam" id="PF00856">
    <property type="entry name" value="SET"/>
    <property type="match status" value="1"/>
</dbReference>
<comment type="caution">
    <text evidence="3">The sequence shown here is derived from an EMBL/GenBank/DDBJ whole genome shotgun (WGS) entry which is preliminary data.</text>
</comment>
<dbReference type="SUPFAM" id="SSF82199">
    <property type="entry name" value="SET domain"/>
    <property type="match status" value="1"/>
</dbReference>
<dbReference type="PIRSF" id="PIRSF022536">
    <property type="entry name" value="A612L_SET"/>
    <property type="match status" value="1"/>
</dbReference>
<keyword evidence="1" id="KW-0732">Signal</keyword>
<dbReference type="SMART" id="SM00317">
    <property type="entry name" value="SET"/>
    <property type="match status" value="1"/>
</dbReference>
<dbReference type="InterPro" id="IPR046341">
    <property type="entry name" value="SET_dom_sf"/>
</dbReference>
<sequence length="156" mass="17260">MTPLLFFIATILFAAGAAAGAVAVNALRKKQDGICRGSVRIGPSTVAGRGAFALKVINEGDIIERCPALEVNEKDIGGELYNYVFYGSDETRRLVAMGYGMMFNHSSTPNVTYYREDTPTGTELVLYALRNINEGEEMYYNYGDEWWSSRGEKADF</sequence>
<dbReference type="EMBL" id="DRSQ01000246">
    <property type="protein sequence ID" value="HHE33228.1"/>
    <property type="molecule type" value="Genomic_DNA"/>
</dbReference>
<dbReference type="GO" id="GO:0062122">
    <property type="term" value="F:histone H3K37 methyltransferase activity"/>
    <property type="evidence" value="ECO:0007669"/>
    <property type="project" value="InterPro"/>
</dbReference>
<feature type="chain" id="PRO_5028174141" evidence="1">
    <location>
        <begin position="20"/>
        <end position="156"/>
    </location>
</feature>
<organism evidence="3">
    <name type="scientific">Chlorobaculum parvum</name>
    <dbReference type="NCBI Taxonomy" id="274539"/>
    <lineage>
        <taxon>Bacteria</taxon>
        <taxon>Pseudomonadati</taxon>
        <taxon>Chlorobiota</taxon>
        <taxon>Chlorobiia</taxon>
        <taxon>Chlorobiales</taxon>
        <taxon>Chlorobiaceae</taxon>
        <taxon>Chlorobaculum</taxon>
    </lineage>
</organism>
<accession>A0A7C5DGW1</accession>
<dbReference type="CDD" id="cd10540">
    <property type="entry name" value="SET_SpSet7-like"/>
    <property type="match status" value="1"/>
</dbReference>
<feature type="signal peptide" evidence="1">
    <location>
        <begin position="1"/>
        <end position="19"/>
    </location>
</feature>
<proteinExistence type="predicted"/>
<dbReference type="AlphaFoldDB" id="A0A7C5DGW1"/>
<protein>
    <submittedName>
        <fullName evidence="3">SET domain-containing protein-lysine N-methyltransferase</fullName>
    </submittedName>
</protein>
<dbReference type="Proteomes" id="UP000886058">
    <property type="component" value="Unassembled WGS sequence"/>
</dbReference>
<dbReference type="Gene3D" id="2.170.270.10">
    <property type="entry name" value="SET domain"/>
    <property type="match status" value="1"/>
</dbReference>
<name>A0A7C5DGW1_9CHLB</name>
<evidence type="ECO:0000313" key="3">
    <source>
        <dbReference type="EMBL" id="HHE33228.1"/>
    </source>
</evidence>